<comment type="caution">
    <text evidence="1">The sequence shown here is derived from an EMBL/GenBank/DDBJ whole genome shotgun (WGS) entry which is preliminary data.</text>
</comment>
<proteinExistence type="predicted"/>
<organism evidence="1 2">
    <name type="scientific">Clostridium chromiireducens</name>
    <dbReference type="NCBI Taxonomy" id="225345"/>
    <lineage>
        <taxon>Bacteria</taxon>
        <taxon>Bacillati</taxon>
        <taxon>Bacillota</taxon>
        <taxon>Clostridia</taxon>
        <taxon>Eubacteriales</taxon>
        <taxon>Clostridiaceae</taxon>
        <taxon>Clostridium</taxon>
    </lineage>
</organism>
<sequence length="170" mass="20106">MEFIKFEEIFSKLSKENQFIIFATLQMMEHKKDNDKFDIKRGIDIARTEHELTEDELCNNIAKKFNLKDGTSIRETYKSMLRRASRRSDLYQHTLEELCIDELFIEDQSEYFQSRIGNFQWLYDSLLPKDKNAICFLVTQLADISSITTFLDMLENLEELHKNIGVSSID</sequence>
<protein>
    <submittedName>
        <fullName evidence="1">Uncharacterized protein</fullName>
    </submittedName>
</protein>
<dbReference type="RefSeq" id="WP_160361483.1">
    <property type="nucleotide sequence ID" value="NZ_WSRQ01000085.1"/>
</dbReference>
<dbReference type="Proteomes" id="UP000656077">
    <property type="component" value="Unassembled WGS sequence"/>
</dbReference>
<dbReference type="EMBL" id="WSRQ01000085">
    <property type="protein sequence ID" value="MVX67022.1"/>
    <property type="molecule type" value="Genomic_DNA"/>
</dbReference>
<gene>
    <name evidence="1" type="ORF">GKZ28_25555</name>
</gene>
<name>A0A964RSJ6_9CLOT</name>
<accession>A0A964RSJ6</accession>
<evidence type="ECO:0000313" key="1">
    <source>
        <dbReference type="EMBL" id="MVX67022.1"/>
    </source>
</evidence>
<reference evidence="1" key="1">
    <citation type="submission" date="2019-12" db="EMBL/GenBank/DDBJ databases">
        <title>Microbes associate with the intestines of laboratory mice.</title>
        <authorList>
            <person name="Navarre W."/>
            <person name="Wong E."/>
        </authorList>
    </citation>
    <scope>NUCLEOTIDE SEQUENCE</scope>
    <source>
        <strain evidence="1">NM79_F5</strain>
    </source>
</reference>
<dbReference type="AlphaFoldDB" id="A0A964RSJ6"/>
<evidence type="ECO:0000313" key="2">
    <source>
        <dbReference type="Proteomes" id="UP000656077"/>
    </source>
</evidence>